<dbReference type="EMBL" id="BDDD01001764">
    <property type="protein sequence ID" value="GAV78234.1"/>
    <property type="molecule type" value="Genomic_DNA"/>
</dbReference>
<reference evidence="2" key="1">
    <citation type="submission" date="2016-04" db="EMBL/GenBank/DDBJ databases">
        <title>Cephalotus genome sequencing.</title>
        <authorList>
            <person name="Fukushima K."/>
            <person name="Hasebe M."/>
            <person name="Fang X."/>
        </authorList>
    </citation>
    <scope>NUCLEOTIDE SEQUENCE [LARGE SCALE GENOMIC DNA]</scope>
    <source>
        <strain evidence="2">cv. St1</strain>
    </source>
</reference>
<sequence>MKRNNTCLASSDFSDSELLFFEVLTLTSLSNFLSRLSSASLLIAKLDSEKVESAFPGFVCQALFFFGTNSGACGFMFFKVPYPHLSTNGAWFCRQSGAIGG</sequence>
<dbReference type="AlphaFoldDB" id="A0A1Q3CDB6"/>
<proteinExistence type="predicted"/>
<keyword evidence="2" id="KW-1185">Reference proteome</keyword>
<organism evidence="1 2">
    <name type="scientific">Cephalotus follicularis</name>
    <name type="common">Albany pitcher plant</name>
    <dbReference type="NCBI Taxonomy" id="3775"/>
    <lineage>
        <taxon>Eukaryota</taxon>
        <taxon>Viridiplantae</taxon>
        <taxon>Streptophyta</taxon>
        <taxon>Embryophyta</taxon>
        <taxon>Tracheophyta</taxon>
        <taxon>Spermatophyta</taxon>
        <taxon>Magnoliopsida</taxon>
        <taxon>eudicotyledons</taxon>
        <taxon>Gunneridae</taxon>
        <taxon>Pentapetalae</taxon>
        <taxon>rosids</taxon>
        <taxon>fabids</taxon>
        <taxon>Oxalidales</taxon>
        <taxon>Cephalotaceae</taxon>
        <taxon>Cephalotus</taxon>
    </lineage>
</organism>
<dbReference type="InParanoid" id="A0A1Q3CDB6"/>
<accession>A0A1Q3CDB6</accession>
<name>A0A1Q3CDB6_CEPFO</name>
<evidence type="ECO:0000313" key="1">
    <source>
        <dbReference type="EMBL" id="GAV78234.1"/>
    </source>
</evidence>
<dbReference type="Proteomes" id="UP000187406">
    <property type="component" value="Unassembled WGS sequence"/>
</dbReference>
<protein>
    <submittedName>
        <fullName evidence="1">Uncharacterized protein</fullName>
    </submittedName>
</protein>
<evidence type="ECO:0000313" key="2">
    <source>
        <dbReference type="Proteomes" id="UP000187406"/>
    </source>
</evidence>
<comment type="caution">
    <text evidence="1">The sequence shown here is derived from an EMBL/GenBank/DDBJ whole genome shotgun (WGS) entry which is preliminary data.</text>
</comment>
<gene>
    <name evidence="1" type="ORF">CFOL_v3_21702</name>
</gene>